<comment type="subcellular location">
    <subcellularLocation>
        <location evidence="1">Cytoplasm</location>
        <location evidence="1">Cytoskeleton</location>
    </subcellularLocation>
</comment>
<feature type="region of interest" description="Disordered" evidence="5">
    <location>
        <begin position="1022"/>
        <end position="1073"/>
    </location>
</feature>
<feature type="region of interest" description="Disordered" evidence="5">
    <location>
        <begin position="636"/>
        <end position="680"/>
    </location>
</feature>
<protein>
    <recommendedName>
        <fullName evidence="6">Scaffolding anchor of CK1 domain-containing protein</fullName>
    </recommendedName>
</protein>
<feature type="region of interest" description="Disordered" evidence="5">
    <location>
        <begin position="728"/>
        <end position="777"/>
    </location>
</feature>
<dbReference type="GO" id="GO:0030335">
    <property type="term" value="P:positive regulation of cell migration"/>
    <property type="evidence" value="ECO:0007669"/>
    <property type="project" value="TreeGrafter"/>
</dbReference>
<evidence type="ECO:0000256" key="3">
    <source>
        <dbReference type="ARBA" id="ARBA00022490"/>
    </source>
</evidence>
<dbReference type="GO" id="GO:1990254">
    <property type="term" value="F:keratin filament binding"/>
    <property type="evidence" value="ECO:0007669"/>
    <property type="project" value="TreeGrafter"/>
</dbReference>
<feature type="compositionally biased region" description="Polar residues" evidence="5">
    <location>
        <begin position="1051"/>
        <end position="1064"/>
    </location>
</feature>
<keyword evidence="3" id="KW-0963">Cytoplasm</keyword>
<dbReference type="Proteomes" id="UP000018467">
    <property type="component" value="Unassembled WGS sequence"/>
</dbReference>
<evidence type="ECO:0000256" key="5">
    <source>
        <dbReference type="SAM" id="MobiDB-lite"/>
    </source>
</evidence>
<feature type="compositionally biased region" description="Low complexity" evidence="5">
    <location>
        <begin position="961"/>
        <end position="973"/>
    </location>
</feature>
<dbReference type="InterPro" id="IPR050944">
    <property type="entry name" value="FAM83"/>
</dbReference>
<dbReference type="Gene3D" id="3.30.870.10">
    <property type="entry name" value="Endonuclease Chain A"/>
    <property type="match status" value="1"/>
</dbReference>
<dbReference type="Ensembl" id="ENSAMXT00000003715.2">
    <property type="protein sequence ID" value="ENSAMXP00000003715.2"/>
    <property type="gene ID" value="ENSAMXG00000003637.2"/>
</dbReference>
<name>W5K804_ASTMX</name>
<evidence type="ECO:0000313" key="8">
    <source>
        <dbReference type="Proteomes" id="UP000018467"/>
    </source>
</evidence>
<accession>W5K804</accession>
<keyword evidence="8" id="KW-1185">Reference proteome</keyword>
<feature type="compositionally biased region" description="Polar residues" evidence="5">
    <location>
        <begin position="908"/>
        <end position="928"/>
    </location>
</feature>
<dbReference type="GeneTree" id="ENSGT00940000159342"/>
<dbReference type="GO" id="GO:0045095">
    <property type="term" value="C:keratin filament"/>
    <property type="evidence" value="ECO:0007669"/>
    <property type="project" value="TreeGrafter"/>
</dbReference>
<dbReference type="AlphaFoldDB" id="W5K804"/>
<evidence type="ECO:0000256" key="2">
    <source>
        <dbReference type="ARBA" id="ARBA00006937"/>
    </source>
</evidence>
<dbReference type="PANTHER" id="PTHR16181">
    <property type="entry name" value="PROTEIN FAM83A-RELATED"/>
    <property type="match status" value="1"/>
</dbReference>
<sequence>MAHRSQCSSAGDNPLDPNYLPPHYREEYRLAIDALVEADLEGYYGFLQDANVVDFLSRPEIEYIKCTVQVPSQHTQPDRRYVVGGDGDGSSDTYWPIHSDLDAPGLDLGWPQQHRFVGPTEITTLVNPPDPEMPSIKEQVRRMIKNAQQVVAVAMDMFTDVDIFADILNAAMRNVAVYVLLDELNAHHFVAMVNNCRVNLDEIKSLRVRTVSGSTYYCHTGKSFKGQMMNRFLLVDCKIVLSGHYSFMWSFEKIHRCIAHVFVGQFVATFDEEFRILFAQSEPLVMENTVPYVEDYGNIPQRHTIENPKMFMKEHLPIENIRAEWPGRSFEDPMKVQHNLFSLRRGESVHSSTDEHLPLVAHAPQQFRGEHPFLDQRRLMQGPNNDMGRFRRQGHPGFPNYPQMNTGKKGEQNMEDFEMQGAHFPREQYFSQRAGPEQGYEIYRKPRDFSYPQLDQYPGPEFPHEMDDVEPSGGYDHVQKFLHSYPPVEKVPAENLLVPVQSPPRRHSMGQSFPCQTSPTQPNLPEQKHFFNVHHKRQDQKEGLRDWRISSYLTALQHSGPEDMEDLQRSDSFDSASYDMHKSLGRPCESEIPGPRQEHSDFNKAPARKLNVQHLDNLSLPEKSLDLQANFRSFLASNAKQTPTTTSESSGNTEGDKPEEPKEGNLTREESFRRRPNLAIQRSSRLRHSLIFSSNLELPTTEEAKSSLSQSSEDDPLKTSAVISNILEKKKPGTKEPFQWSTLIKPPCDPTLDSATKTESEDIPGKTKEESAVEKGETNEMAQKYSQMEKGLSLDLQVTENTQIQPKPILQQSNTFMDMNDPDSTNTLEADKRSEHTACDLTLSPLNTPSSEVNLPDSSMPLEGDLCGNATAITVASSVQTDATALTSGSPAETVSKSKMESCHRQPETSSTTDTAKTNVSLTNTSSLMKDAEPDVSTNSTVSECSSTANLTQTVSVSQPGDSSTDSADGGSTNAEHSQGSQESQAPSSEKPTHQTSTINILSYSNLRDDTKVLLEQISAKNQGRTSKTSLASGDTTEDGADGNTKKDKQTSGYLLSRSKTWSARASPEERESLLKKMESMRKEKRVYSRFEVNNTLHPSHKKP</sequence>
<dbReference type="GO" id="GO:0044380">
    <property type="term" value="P:protein localization to cytoskeleton"/>
    <property type="evidence" value="ECO:0007669"/>
    <property type="project" value="TreeGrafter"/>
</dbReference>
<feature type="compositionally biased region" description="Polar residues" evidence="5">
    <location>
        <begin position="974"/>
        <end position="996"/>
    </location>
</feature>
<feature type="compositionally biased region" description="Polar residues" evidence="5">
    <location>
        <begin position="936"/>
        <end position="960"/>
    </location>
</feature>
<feature type="compositionally biased region" description="Basic and acidic residues" evidence="5">
    <location>
        <begin position="756"/>
        <end position="777"/>
    </location>
</feature>
<dbReference type="GO" id="GO:0045104">
    <property type="term" value="P:intermediate filament cytoskeleton organization"/>
    <property type="evidence" value="ECO:0007669"/>
    <property type="project" value="TreeGrafter"/>
</dbReference>
<dbReference type="GO" id="GO:0007165">
    <property type="term" value="P:signal transduction"/>
    <property type="evidence" value="ECO:0007669"/>
    <property type="project" value="TreeGrafter"/>
</dbReference>
<dbReference type="Bgee" id="ENSAMXG00000003637">
    <property type="expression patterns" value="Expressed in zone of skin and 14 other cell types or tissues"/>
</dbReference>
<feature type="compositionally biased region" description="Polar residues" evidence="5">
    <location>
        <begin position="1022"/>
        <end position="1035"/>
    </location>
</feature>
<dbReference type="PANTHER" id="PTHR16181:SF16">
    <property type="entry name" value="FAMILY WITH SEQUENCE SIMILARITY 83 MEMBER HA"/>
    <property type="match status" value="1"/>
</dbReference>
<proteinExistence type="inferred from homology"/>
<dbReference type="GO" id="GO:0019901">
    <property type="term" value="F:protein kinase binding"/>
    <property type="evidence" value="ECO:0007669"/>
    <property type="project" value="TreeGrafter"/>
</dbReference>
<organism evidence="7 8">
    <name type="scientific">Astyanax mexicanus</name>
    <name type="common">Blind cave fish</name>
    <name type="synonym">Astyanax fasciatus mexicanus</name>
    <dbReference type="NCBI Taxonomy" id="7994"/>
    <lineage>
        <taxon>Eukaryota</taxon>
        <taxon>Metazoa</taxon>
        <taxon>Chordata</taxon>
        <taxon>Craniata</taxon>
        <taxon>Vertebrata</taxon>
        <taxon>Euteleostomi</taxon>
        <taxon>Actinopterygii</taxon>
        <taxon>Neopterygii</taxon>
        <taxon>Teleostei</taxon>
        <taxon>Ostariophysi</taxon>
        <taxon>Characiformes</taxon>
        <taxon>Characoidei</taxon>
        <taxon>Acestrorhamphidae</taxon>
        <taxon>Acestrorhamphinae</taxon>
        <taxon>Astyanax</taxon>
    </lineage>
</organism>
<keyword evidence="4" id="KW-0206">Cytoskeleton</keyword>
<feature type="compositionally biased region" description="Basic and acidic residues" evidence="5">
    <location>
        <begin position="896"/>
        <end position="907"/>
    </location>
</feature>
<feature type="compositionally biased region" description="Polar residues" evidence="5">
    <location>
        <begin position="881"/>
        <end position="895"/>
    </location>
</feature>
<reference evidence="7" key="4">
    <citation type="submission" date="2025-09" db="UniProtKB">
        <authorList>
            <consortium name="Ensembl"/>
        </authorList>
    </citation>
    <scope>IDENTIFICATION</scope>
</reference>
<feature type="region of interest" description="Disordered" evidence="5">
    <location>
        <begin position="577"/>
        <end position="602"/>
    </location>
</feature>
<dbReference type="HOGENOM" id="CLU_009734_0_0_1"/>
<feature type="compositionally biased region" description="Basic and acidic residues" evidence="5">
    <location>
        <begin position="654"/>
        <end position="673"/>
    </location>
</feature>
<dbReference type="SUPFAM" id="SSF56024">
    <property type="entry name" value="Phospholipase D/nuclease"/>
    <property type="match status" value="1"/>
</dbReference>
<reference evidence="8" key="1">
    <citation type="submission" date="2013-03" db="EMBL/GenBank/DDBJ databases">
        <authorList>
            <person name="Jeffery W."/>
            <person name="Warren W."/>
            <person name="Wilson R.K."/>
        </authorList>
    </citation>
    <scope>NUCLEOTIDE SEQUENCE</scope>
    <source>
        <strain evidence="8">female</strain>
    </source>
</reference>
<evidence type="ECO:0000313" key="7">
    <source>
        <dbReference type="Ensembl" id="ENSAMXP00000003715.2"/>
    </source>
</evidence>
<reference evidence="7" key="3">
    <citation type="submission" date="2025-08" db="UniProtKB">
        <authorList>
            <consortium name="Ensembl"/>
        </authorList>
    </citation>
    <scope>IDENTIFICATION</scope>
</reference>
<feature type="domain" description="Scaffolding anchor of CK1" evidence="6">
    <location>
        <begin position="13"/>
        <end position="283"/>
    </location>
</feature>
<evidence type="ECO:0000256" key="1">
    <source>
        <dbReference type="ARBA" id="ARBA00004245"/>
    </source>
</evidence>
<evidence type="ECO:0000256" key="4">
    <source>
        <dbReference type="ARBA" id="ARBA00023212"/>
    </source>
</evidence>
<evidence type="ECO:0000259" key="6">
    <source>
        <dbReference type="Pfam" id="PF07894"/>
    </source>
</evidence>
<dbReference type="InterPro" id="IPR012461">
    <property type="entry name" value="SACK1"/>
</dbReference>
<dbReference type="Pfam" id="PF07894">
    <property type="entry name" value="SACK1"/>
    <property type="match status" value="1"/>
</dbReference>
<comment type="similarity">
    <text evidence="2">Belongs to the FAM83 family.</text>
</comment>
<dbReference type="FunFam" id="3.30.870.10:FF:000004">
    <property type="entry name" value="protein FAM83H isoform X2"/>
    <property type="match status" value="1"/>
</dbReference>
<reference evidence="8" key="2">
    <citation type="journal article" date="2014" name="Nat. Commun.">
        <title>The cavefish genome reveals candidate genes for eye loss.</title>
        <authorList>
            <person name="McGaugh S.E."/>
            <person name="Gross J.B."/>
            <person name="Aken B."/>
            <person name="Blin M."/>
            <person name="Borowsky R."/>
            <person name="Chalopin D."/>
            <person name="Hinaux H."/>
            <person name="Jeffery W.R."/>
            <person name="Keene A."/>
            <person name="Ma L."/>
            <person name="Minx P."/>
            <person name="Murphy D."/>
            <person name="O'Quin K.E."/>
            <person name="Retaux S."/>
            <person name="Rohner N."/>
            <person name="Searle S.M."/>
            <person name="Stahl B.A."/>
            <person name="Tabin C."/>
            <person name="Volff J.N."/>
            <person name="Yoshizawa M."/>
            <person name="Warren W.C."/>
        </authorList>
    </citation>
    <scope>NUCLEOTIDE SEQUENCE [LARGE SCALE GENOMIC DNA]</scope>
    <source>
        <strain evidence="8">female</strain>
    </source>
</reference>
<feature type="region of interest" description="Disordered" evidence="5">
    <location>
        <begin position="881"/>
        <end position="996"/>
    </location>
</feature>
<feature type="compositionally biased region" description="Low complexity" evidence="5">
    <location>
        <begin position="642"/>
        <end position="653"/>
    </location>
</feature>
<dbReference type="eggNOG" id="ENOG502QW7K">
    <property type="taxonomic scope" value="Eukaryota"/>
</dbReference>